<proteinExistence type="inferred from homology"/>
<evidence type="ECO:0000256" key="4">
    <source>
        <dbReference type="RuleBase" id="RU004514"/>
    </source>
</evidence>
<dbReference type="InterPro" id="IPR029066">
    <property type="entry name" value="PLP-binding_barrel"/>
</dbReference>
<dbReference type="Gene3D" id="3.20.20.10">
    <property type="entry name" value="Alanine racemase"/>
    <property type="match status" value="1"/>
</dbReference>
<keyword evidence="1 2" id="KW-0663">Pyridoxal phosphate</keyword>
<evidence type="ECO:0000256" key="2">
    <source>
        <dbReference type="HAMAP-Rule" id="MF_02087"/>
    </source>
</evidence>
<dbReference type="InterPro" id="IPR001608">
    <property type="entry name" value="Ala_racemase_N"/>
</dbReference>
<name>A0A424Y9T1_9FIRM</name>
<comment type="cofactor">
    <cofactor evidence="3">
        <name>pyridoxal 5'-phosphate</name>
        <dbReference type="ChEBI" id="CHEBI:597326"/>
    </cofactor>
</comment>
<feature type="modified residue" description="N6-(pyridoxal phosphate)lysine" evidence="2 3">
    <location>
        <position position="36"/>
    </location>
</feature>
<feature type="domain" description="Alanine racemase N-terminal" evidence="5">
    <location>
        <begin position="9"/>
        <end position="226"/>
    </location>
</feature>
<evidence type="ECO:0000256" key="3">
    <source>
        <dbReference type="PIRSR" id="PIRSR004848-1"/>
    </source>
</evidence>
<dbReference type="PIRSF" id="PIRSF004848">
    <property type="entry name" value="YBL036c_PLPDEIII"/>
    <property type="match status" value="1"/>
</dbReference>
<evidence type="ECO:0000313" key="6">
    <source>
        <dbReference type="EMBL" id="RQD73109.1"/>
    </source>
</evidence>
<dbReference type="GO" id="GO:0030170">
    <property type="term" value="F:pyridoxal phosphate binding"/>
    <property type="evidence" value="ECO:0007669"/>
    <property type="project" value="UniProtKB-UniRule"/>
</dbReference>
<dbReference type="Pfam" id="PF01168">
    <property type="entry name" value="Ala_racemase_N"/>
    <property type="match status" value="1"/>
</dbReference>
<evidence type="ECO:0000256" key="1">
    <source>
        <dbReference type="ARBA" id="ARBA00022898"/>
    </source>
</evidence>
<dbReference type="PANTHER" id="PTHR10146:SF14">
    <property type="entry name" value="PYRIDOXAL PHOSPHATE HOMEOSTASIS PROTEIN"/>
    <property type="match status" value="1"/>
</dbReference>
<dbReference type="EMBL" id="QZAA01000278">
    <property type="protein sequence ID" value="RQD73109.1"/>
    <property type="molecule type" value="Genomic_DNA"/>
</dbReference>
<sequence length="227" mass="25731">MLDLSENIKRVKERINKALERSGRSGDKVTLIAVTKYVSPHIIKEAANLGLRHFGENKVQEAIPKMEELPEGLYWHFIGHLQSNKVKYVLPRFYMIHSLDRFSLAKEINKRAQQKGEAVKALVQVNVAEEKSKYGLSLKETGVFIEEVTQKYPYIKIEGLMTMAPYVENPEEVRSVFRRLKDLSLSIKVGGVELKELSMGMTNDFEVAVEEGATMVRIGTAIFGDTD</sequence>
<dbReference type="CDD" id="cd00635">
    <property type="entry name" value="PLPDE_III_YBL036c_like"/>
    <property type="match status" value="1"/>
</dbReference>
<comment type="caution">
    <text evidence="6">The sequence shown here is derived from an EMBL/GenBank/DDBJ whole genome shotgun (WGS) entry which is preliminary data.</text>
</comment>
<accession>A0A424Y9T1</accession>
<protein>
    <recommendedName>
        <fullName evidence="2">Pyridoxal phosphate homeostasis protein</fullName>
        <shortName evidence="2">PLP homeostasis protein</shortName>
    </recommendedName>
</protein>
<dbReference type="Proteomes" id="UP000285138">
    <property type="component" value="Unassembled WGS sequence"/>
</dbReference>
<organism evidence="6 7">
    <name type="scientific">Candidatus Syntrophonatronum acetioxidans</name>
    <dbReference type="NCBI Taxonomy" id="1795816"/>
    <lineage>
        <taxon>Bacteria</taxon>
        <taxon>Bacillati</taxon>
        <taxon>Bacillota</taxon>
        <taxon>Clostridia</taxon>
        <taxon>Eubacteriales</taxon>
        <taxon>Syntrophomonadaceae</taxon>
        <taxon>Candidatus Syntrophonatronum</taxon>
    </lineage>
</organism>
<comment type="similarity">
    <text evidence="2 4">Belongs to the pyridoxal phosphate-binding protein YggS/PROSC family.</text>
</comment>
<reference evidence="6 7" key="1">
    <citation type="submission" date="2018-08" db="EMBL/GenBank/DDBJ databases">
        <title>The metabolism and importance of syntrophic acetate oxidation coupled to methane or sulfide production in haloalkaline environments.</title>
        <authorList>
            <person name="Timmers P.H.A."/>
            <person name="Vavourakis C.D."/>
            <person name="Sorokin D.Y."/>
            <person name="Sinninghe Damste J.S."/>
            <person name="Muyzer G."/>
            <person name="Stams A.J.M."/>
            <person name="Plugge C.M."/>
        </authorList>
    </citation>
    <scope>NUCLEOTIDE SEQUENCE [LARGE SCALE GENOMIC DNA]</scope>
    <source>
        <strain evidence="6">MSAO_Bac1</strain>
    </source>
</reference>
<dbReference type="PROSITE" id="PS01211">
    <property type="entry name" value="UPF0001"/>
    <property type="match status" value="1"/>
</dbReference>
<dbReference type="PANTHER" id="PTHR10146">
    <property type="entry name" value="PROLINE SYNTHETASE CO-TRANSCRIBED BACTERIAL HOMOLOG PROTEIN"/>
    <property type="match status" value="1"/>
</dbReference>
<evidence type="ECO:0000259" key="5">
    <source>
        <dbReference type="Pfam" id="PF01168"/>
    </source>
</evidence>
<evidence type="ECO:0000313" key="7">
    <source>
        <dbReference type="Proteomes" id="UP000285138"/>
    </source>
</evidence>
<comment type="function">
    <text evidence="2">Pyridoxal 5'-phosphate (PLP)-binding protein, which is involved in PLP homeostasis.</text>
</comment>
<dbReference type="NCBIfam" id="TIGR00044">
    <property type="entry name" value="YggS family pyridoxal phosphate-dependent enzyme"/>
    <property type="match status" value="1"/>
</dbReference>
<dbReference type="FunFam" id="3.20.20.10:FF:000018">
    <property type="entry name" value="Pyridoxal phosphate homeostasis protein"/>
    <property type="match status" value="1"/>
</dbReference>
<dbReference type="SUPFAM" id="SSF51419">
    <property type="entry name" value="PLP-binding barrel"/>
    <property type="match status" value="1"/>
</dbReference>
<gene>
    <name evidence="6" type="ORF">D5R97_09890</name>
</gene>
<dbReference type="AlphaFoldDB" id="A0A424Y9T1"/>
<dbReference type="InterPro" id="IPR011078">
    <property type="entry name" value="PyrdxlP_homeostasis"/>
</dbReference>
<dbReference type="HAMAP" id="MF_02087">
    <property type="entry name" value="PLP_homeostasis"/>
    <property type="match status" value="1"/>
</dbReference>